<feature type="domain" description="HhH-GPD" evidence="5">
    <location>
        <begin position="37"/>
        <end position="195"/>
    </location>
</feature>
<keyword evidence="4" id="KW-0411">Iron-sulfur</keyword>
<sequence>MKRCNLLKLYKTLYSYFGPQHWWPAKSKFEICVGAILTQNTAWRNVEKAIANLKRAKKLSLQGILSLSEKELAELIKSAGYYNQKAKRLKLFCEYVKQNYAGSLRRFFNKPLAELREELLSLHGIGYETADSIILYAAEKPSFVIDAYTERIMQRFCNVKLKSRAELKQFFEDTLPKDIKLYNEYHALFVELAKNFCKKKPLCNKCPINKKCYYYKIKVAHK</sequence>
<organism evidence="6 7">
    <name type="scientific">Candidatus Iainarchaeum sp</name>
    <dbReference type="NCBI Taxonomy" id="3101447"/>
    <lineage>
        <taxon>Archaea</taxon>
        <taxon>Candidatus Iainarchaeota</taxon>
        <taxon>Candidatus Iainarchaeia</taxon>
        <taxon>Candidatus Iainarchaeales</taxon>
        <taxon>Candidatus Iainarchaeaceae</taxon>
        <taxon>Candidatus Iainarchaeum</taxon>
    </lineage>
</organism>
<evidence type="ECO:0000313" key="7">
    <source>
        <dbReference type="Proteomes" id="UP000277633"/>
    </source>
</evidence>
<dbReference type="InterPro" id="IPR023170">
    <property type="entry name" value="HhH_base_excis_C"/>
</dbReference>
<dbReference type="Pfam" id="PF00730">
    <property type="entry name" value="HhH-GPD"/>
    <property type="match status" value="1"/>
</dbReference>
<evidence type="ECO:0000256" key="3">
    <source>
        <dbReference type="ARBA" id="ARBA00023004"/>
    </source>
</evidence>
<proteinExistence type="predicted"/>
<comment type="caution">
    <text evidence="6">The sequence shown here is derived from an EMBL/GenBank/DDBJ whole genome shotgun (WGS) entry which is preliminary data.</text>
</comment>
<keyword evidence="6" id="KW-0255">Endonuclease</keyword>
<dbReference type="PANTHER" id="PTHR10359:SF19">
    <property type="entry name" value="DNA REPAIR GLYCOSYLASE MJ1434-RELATED"/>
    <property type="match status" value="1"/>
</dbReference>
<dbReference type="GO" id="GO:0006284">
    <property type="term" value="P:base-excision repair"/>
    <property type="evidence" value="ECO:0007669"/>
    <property type="project" value="InterPro"/>
</dbReference>
<dbReference type="GO" id="GO:0004519">
    <property type="term" value="F:endonuclease activity"/>
    <property type="evidence" value="ECO:0007669"/>
    <property type="project" value="UniProtKB-KW"/>
</dbReference>
<dbReference type="InterPro" id="IPR011257">
    <property type="entry name" value="DNA_glycosylase"/>
</dbReference>
<dbReference type="Proteomes" id="UP000277633">
    <property type="component" value="Unassembled WGS sequence"/>
</dbReference>
<protein>
    <submittedName>
        <fullName evidence="6">Endonuclease III domain-containing protein</fullName>
    </submittedName>
</protein>
<dbReference type="GO" id="GO:0046872">
    <property type="term" value="F:metal ion binding"/>
    <property type="evidence" value="ECO:0007669"/>
    <property type="project" value="UniProtKB-KW"/>
</dbReference>
<evidence type="ECO:0000256" key="4">
    <source>
        <dbReference type="ARBA" id="ARBA00023014"/>
    </source>
</evidence>
<dbReference type="GO" id="GO:0051539">
    <property type="term" value="F:4 iron, 4 sulfur cluster binding"/>
    <property type="evidence" value="ECO:0007669"/>
    <property type="project" value="UniProtKB-KW"/>
</dbReference>
<dbReference type="Gene3D" id="1.10.1670.10">
    <property type="entry name" value="Helix-hairpin-Helix base-excision DNA repair enzymes (C-terminal)"/>
    <property type="match status" value="1"/>
</dbReference>
<dbReference type="PANTHER" id="PTHR10359">
    <property type="entry name" value="A/G-SPECIFIC ADENINE GLYCOSYLASE/ENDONUCLEASE III"/>
    <property type="match status" value="1"/>
</dbReference>
<evidence type="ECO:0000313" key="6">
    <source>
        <dbReference type="EMBL" id="RLG70039.1"/>
    </source>
</evidence>
<keyword evidence="3" id="KW-0408">Iron</keyword>
<dbReference type="PIRSF" id="PIRSF001435">
    <property type="entry name" value="Nth"/>
    <property type="match status" value="1"/>
</dbReference>
<reference evidence="6 7" key="1">
    <citation type="submission" date="2018-06" db="EMBL/GenBank/DDBJ databases">
        <title>Extensive metabolic versatility and redundancy in microbially diverse, dynamic hydrothermal sediments.</title>
        <authorList>
            <person name="Dombrowski N."/>
            <person name="Teske A."/>
            <person name="Baker B.J."/>
        </authorList>
    </citation>
    <scope>NUCLEOTIDE SEQUENCE [LARGE SCALE GENOMIC DNA]</scope>
    <source>
        <strain evidence="6">B9_G13</strain>
    </source>
</reference>
<dbReference type="AlphaFoldDB" id="A0A497JHB9"/>
<dbReference type="SMART" id="SM00478">
    <property type="entry name" value="ENDO3c"/>
    <property type="match status" value="1"/>
</dbReference>
<dbReference type="SUPFAM" id="SSF48150">
    <property type="entry name" value="DNA-glycosylase"/>
    <property type="match status" value="1"/>
</dbReference>
<gene>
    <name evidence="6" type="ORF">DRO07_01150</name>
</gene>
<evidence type="ECO:0000256" key="2">
    <source>
        <dbReference type="ARBA" id="ARBA00022723"/>
    </source>
</evidence>
<accession>A0A497JHB9</accession>
<keyword evidence="1" id="KW-0004">4Fe-4S</keyword>
<keyword evidence="2" id="KW-0479">Metal-binding</keyword>
<keyword evidence="6" id="KW-0378">Hydrolase</keyword>
<dbReference type="Gene3D" id="1.10.340.30">
    <property type="entry name" value="Hypothetical protein, domain 2"/>
    <property type="match status" value="1"/>
</dbReference>
<dbReference type="EMBL" id="QMWO01000027">
    <property type="protein sequence ID" value="RLG70039.1"/>
    <property type="molecule type" value="Genomic_DNA"/>
</dbReference>
<keyword evidence="6" id="KW-0540">Nuclease</keyword>
<dbReference type="CDD" id="cd00056">
    <property type="entry name" value="ENDO3c"/>
    <property type="match status" value="1"/>
</dbReference>
<evidence type="ECO:0000256" key="1">
    <source>
        <dbReference type="ARBA" id="ARBA00022485"/>
    </source>
</evidence>
<name>A0A497JHB9_9ARCH</name>
<dbReference type="InterPro" id="IPR003265">
    <property type="entry name" value="HhH-GPD_domain"/>
</dbReference>
<evidence type="ECO:0000259" key="5">
    <source>
        <dbReference type="SMART" id="SM00478"/>
    </source>
</evidence>